<gene>
    <name evidence="1" type="ORF">GCM10010211_27290</name>
</gene>
<sequence>MHIPRFPEPGAIGSVTIRTTPEAAYRVISDPPVMIRFAEEAHRARWLRGAGTAAVGARFRGYNRNGVRRWVTTCRVTDADPGRRFAYEVAASPFRIPISRWQYDIEPTADGCAVTETNWLRVPLWFVPLAIAITGVSDRIGTNGAHITTTLERLKTHLER</sequence>
<evidence type="ECO:0000313" key="2">
    <source>
        <dbReference type="Proteomes" id="UP000654471"/>
    </source>
</evidence>
<dbReference type="EMBL" id="BMRP01000008">
    <property type="protein sequence ID" value="GGU60959.1"/>
    <property type="molecule type" value="Genomic_DNA"/>
</dbReference>
<reference evidence="2" key="1">
    <citation type="journal article" date="2019" name="Int. J. Syst. Evol. Microbiol.">
        <title>The Global Catalogue of Microorganisms (GCM) 10K type strain sequencing project: providing services to taxonomists for standard genome sequencing and annotation.</title>
        <authorList>
            <consortium name="The Broad Institute Genomics Platform"/>
            <consortium name="The Broad Institute Genome Sequencing Center for Infectious Disease"/>
            <person name="Wu L."/>
            <person name="Ma J."/>
        </authorList>
    </citation>
    <scope>NUCLEOTIDE SEQUENCE [LARGE SCALE GENOMIC DNA]</scope>
    <source>
        <strain evidence="2">JCM 3399</strain>
    </source>
</reference>
<proteinExistence type="predicted"/>
<dbReference type="InterPro" id="IPR023393">
    <property type="entry name" value="START-like_dom_sf"/>
</dbReference>
<protein>
    <submittedName>
        <fullName evidence="1">Polyketide cyclase</fullName>
    </submittedName>
</protein>
<dbReference type="RefSeq" id="WP_229852224.1">
    <property type="nucleotide sequence ID" value="NZ_BMRP01000008.1"/>
</dbReference>
<organism evidence="1 2">
    <name type="scientific">Streptomyces albospinus</name>
    <dbReference type="NCBI Taxonomy" id="285515"/>
    <lineage>
        <taxon>Bacteria</taxon>
        <taxon>Bacillati</taxon>
        <taxon>Actinomycetota</taxon>
        <taxon>Actinomycetes</taxon>
        <taxon>Kitasatosporales</taxon>
        <taxon>Streptomycetaceae</taxon>
        <taxon>Streptomyces</taxon>
    </lineage>
</organism>
<comment type="caution">
    <text evidence="1">The sequence shown here is derived from an EMBL/GenBank/DDBJ whole genome shotgun (WGS) entry which is preliminary data.</text>
</comment>
<dbReference type="Proteomes" id="UP000654471">
    <property type="component" value="Unassembled WGS sequence"/>
</dbReference>
<accession>A0ABQ2V1L6</accession>
<keyword evidence="2" id="KW-1185">Reference proteome</keyword>
<evidence type="ECO:0000313" key="1">
    <source>
        <dbReference type="EMBL" id="GGU60959.1"/>
    </source>
</evidence>
<dbReference type="Pfam" id="PF10604">
    <property type="entry name" value="Polyketide_cyc2"/>
    <property type="match status" value="1"/>
</dbReference>
<name>A0ABQ2V1L6_9ACTN</name>
<dbReference type="SUPFAM" id="SSF55961">
    <property type="entry name" value="Bet v1-like"/>
    <property type="match status" value="1"/>
</dbReference>
<dbReference type="InterPro" id="IPR019587">
    <property type="entry name" value="Polyketide_cyclase/dehydratase"/>
</dbReference>
<dbReference type="Gene3D" id="3.30.530.20">
    <property type="match status" value="1"/>
</dbReference>